<keyword evidence="2" id="KW-1185">Reference proteome</keyword>
<sequence length="159" mass="17973">MQSQNVNTACRPPIFYYGCGNPGFIKAKCPKCSLKKDSASVNAIQMFTCITSPVTLLNIEVYEATDTVYVDTGASHTEQTCDRTETSDLHLREEGQDLDAEERNDLTVLLNENKEVFRLEGEPTPNSWITPKGIEVDKIKLQQYKTFLIPKMLSSYNHF</sequence>
<dbReference type="AlphaFoldDB" id="A0A8X6TSX4"/>
<proteinExistence type="predicted"/>
<accession>A0A8X6TSX4</accession>
<name>A0A8X6TSX4_NEPPI</name>
<protein>
    <submittedName>
        <fullName evidence="1">Retrovirus-related Pol polyprotein from transposon 17.6</fullName>
    </submittedName>
</protein>
<evidence type="ECO:0000313" key="2">
    <source>
        <dbReference type="Proteomes" id="UP000887013"/>
    </source>
</evidence>
<evidence type="ECO:0000313" key="1">
    <source>
        <dbReference type="EMBL" id="GFT43876.1"/>
    </source>
</evidence>
<comment type="caution">
    <text evidence="1">The sequence shown here is derived from an EMBL/GenBank/DDBJ whole genome shotgun (WGS) entry which is preliminary data.</text>
</comment>
<dbReference type="EMBL" id="BMAW01015455">
    <property type="protein sequence ID" value="GFT43876.1"/>
    <property type="molecule type" value="Genomic_DNA"/>
</dbReference>
<dbReference type="Proteomes" id="UP000887013">
    <property type="component" value="Unassembled WGS sequence"/>
</dbReference>
<organism evidence="1 2">
    <name type="scientific">Nephila pilipes</name>
    <name type="common">Giant wood spider</name>
    <name type="synonym">Nephila maculata</name>
    <dbReference type="NCBI Taxonomy" id="299642"/>
    <lineage>
        <taxon>Eukaryota</taxon>
        <taxon>Metazoa</taxon>
        <taxon>Ecdysozoa</taxon>
        <taxon>Arthropoda</taxon>
        <taxon>Chelicerata</taxon>
        <taxon>Arachnida</taxon>
        <taxon>Araneae</taxon>
        <taxon>Araneomorphae</taxon>
        <taxon>Entelegynae</taxon>
        <taxon>Araneoidea</taxon>
        <taxon>Nephilidae</taxon>
        <taxon>Nephila</taxon>
    </lineage>
</organism>
<gene>
    <name evidence="1" type="primary">pol_826</name>
    <name evidence="1" type="ORF">NPIL_216701</name>
</gene>
<reference evidence="1" key="1">
    <citation type="submission" date="2020-08" db="EMBL/GenBank/DDBJ databases">
        <title>Multicomponent nature underlies the extraordinary mechanical properties of spider dragline silk.</title>
        <authorList>
            <person name="Kono N."/>
            <person name="Nakamura H."/>
            <person name="Mori M."/>
            <person name="Yoshida Y."/>
            <person name="Ohtoshi R."/>
            <person name="Malay A.D."/>
            <person name="Moran D.A.P."/>
            <person name="Tomita M."/>
            <person name="Numata K."/>
            <person name="Arakawa K."/>
        </authorList>
    </citation>
    <scope>NUCLEOTIDE SEQUENCE</scope>
</reference>